<reference evidence="6" key="1">
    <citation type="submission" date="2015-11" db="EMBL/GenBank/DDBJ databases">
        <title>Draft Genome Sequence of the Radioresistant Bacterium Deinococcus grandis, Isolated from Freshwater Fish in Japan.</title>
        <authorList>
            <person name="Satoh K."/>
            <person name="Onodera T."/>
            <person name="Omoso K."/>
            <person name="Takeda-Yano K."/>
            <person name="Katayama T."/>
            <person name="Oono Y."/>
            <person name="Narumi I."/>
        </authorList>
    </citation>
    <scope>NUCLEOTIDE SEQUENCE [LARGE SCALE GENOMIC DNA]</scope>
    <source>
        <strain evidence="6">ATCC 43672</strain>
    </source>
</reference>
<dbReference type="PANTHER" id="PTHR13799:SF14">
    <property type="entry name" value="GTP CYCLOHYDROLASE 1 TYPE 2 HOMOLOG"/>
    <property type="match status" value="1"/>
</dbReference>
<dbReference type="Proteomes" id="UP000056209">
    <property type="component" value="Unassembled WGS sequence"/>
</dbReference>
<keyword evidence="6" id="KW-1185">Reference proteome</keyword>
<feature type="binding site" evidence="4">
    <location>
        <position position="129"/>
    </location>
    <ligand>
        <name>a divalent metal cation</name>
        <dbReference type="ChEBI" id="CHEBI:60240"/>
        <label>1</label>
    </ligand>
</feature>
<evidence type="ECO:0000256" key="3">
    <source>
        <dbReference type="ARBA" id="ARBA00022723"/>
    </source>
</evidence>
<dbReference type="Pfam" id="PF01784">
    <property type="entry name" value="DUF34_NIF3"/>
    <property type="match status" value="1"/>
</dbReference>
<dbReference type="Gene3D" id="3.40.1390.30">
    <property type="entry name" value="NIF3 (NGG1p interacting factor 3)-like"/>
    <property type="match status" value="2"/>
</dbReference>
<evidence type="ECO:0000256" key="4">
    <source>
        <dbReference type="PIRSR" id="PIRSR602678-1"/>
    </source>
</evidence>
<comment type="similarity">
    <text evidence="1">Belongs to the GTP cyclohydrolase I type 2/NIF3 family.</text>
</comment>
<evidence type="ECO:0000256" key="1">
    <source>
        <dbReference type="ARBA" id="ARBA00006964"/>
    </source>
</evidence>
<dbReference type="AlphaFoldDB" id="A0A124BRI2"/>
<accession>A0A124BRI2</accession>
<dbReference type="PANTHER" id="PTHR13799">
    <property type="entry name" value="NGG1 INTERACTING FACTOR 3"/>
    <property type="match status" value="1"/>
</dbReference>
<evidence type="ECO:0000256" key="2">
    <source>
        <dbReference type="ARBA" id="ARBA00022112"/>
    </source>
</evidence>
<dbReference type="FunFam" id="3.40.1390.30:FF:000001">
    <property type="entry name" value="GTP cyclohydrolase 1 type 2"/>
    <property type="match status" value="1"/>
</dbReference>
<feature type="binding site" evidence="4">
    <location>
        <position position="252"/>
    </location>
    <ligand>
        <name>a divalent metal cation</name>
        <dbReference type="ChEBI" id="CHEBI:60240"/>
        <label>1</label>
    </ligand>
</feature>
<dbReference type="InterPro" id="IPR036069">
    <property type="entry name" value="DUF34/NIF3_sf"/>
</dbReference>
<sequence>MCDRTLRAYGGGPRIPAMSYVSLTPTRGEVPRDTLVRWLNEYLNVGAFKDPSLNGLQIEGTGTVRRVAVAVDSSLKTIQHAADSGADLLITHHGLFWGDPLALSGPHRERVRTALMADLNLYVSHIPLDAHPVVGNNAMIAQALTLQNTEPFGEWAGGKIGIAGELPFEQSLQDFADRVQKLTGEICLVHGGGRSPTVRRLGVLSGSGAGSIAEAAAMGLDTLLTGEPEHKHFHDAFEYGVNVIYAGHYETEVFGVRALAARLEDEFGLAWQFLHHPTGL</sequence>
<dbReference type="GO" id="GO:0005737">
    <property type="term" value="C:cytoplasm"/>
    <property type="evidence" value="ECO:0007669"/>
    <property type="project" value="TreeGrafter"/>
</dbReference>
<dbReference type="SUPFAM" id="SSF102705">
    <property type="entry name" value="NIF3 (NGG1p interacting factor 3)-like"/>
    <property type="match status" value="1"/>
</dbReference>
<gene>
    <name evidence="5" type="ORF">DEIGR_101283</name>
</gene>
<dbReference type="InterPro" id="IPR002678">
    <property type="entry name" value="DUF34/NIF3"/>
</dbReference>
<evidence type="ECO:0000313" key="5">
    <source>
        <dbReference type="EMBL" id="GAQ21256.1"/>
    </source>
</evidence>
<dbReference type="GO" id="GO:0046872">
    <property type="term" value="F:metal ion binding"/>
    <property type="evidence" value="ECO:0007669"/>
    <property type="project" value="UniProtKB-KW"/>
</dbReference>
<comment type="caution">
    <text evidence="5">The sequence shown here is derived from an EMBL/GenBank/DDBJ whole genome shotgun (WGS) entry which is preliminary data.</text>
</comment>
<proteinExistence type="inferred from homology"/>
<organism evidence="5 6">
    <name type="scientific">Deinococcus grandis</name>
    <dbReference type="NCBI Taxonomy" id="57498"/>
    <lineage>
        <taxon>Bacteria</taxon>
        <taxon>Thermotogati</taxon>
        <taxon>Deinococcota</taxon>
        <taxon>Deinococci</taxon>
        <taxon>Deinococcales</taxon>
        <taxon>Deinococcaceae</taxon>
        <taxon>Deinococcus</taxon>
    </lineage>
</organism>
<feature type="binding site" evidence="4">
    <location>
        <position position="248"/>
    </location>
    <ligand>
        <name>a divalent metal cation</name>
        <dbReference type="ChEBI" id="CHEBI:60240"/>
        <label>1</label>
    </ligand>
</feature>
<dbReference type="EMBL" id="BCMS01000001">
    <property type="protein sequence ID" value="GAQ21256.1"/>
    <property type="molecule type" value="Genomic_DNA"/>
</dbReference>
<keyword evidence="3 4" id="KW-0479">Metal-binding</keyword>
<dbReference type="NCBIfam" id="TIGR00486">
    <property type="entry name" value="YbgI_SA1388"/>
    <property type="match status" value="1"/>
</dbReference>
<feature type="binding site" evidence="4">
    <location>
        <position position="92"/>
    </location>
    <ligand>
        <name>a divalent metal cation</name>
        <dbReference type="ChEBI" id="CHEBI:60240"/>
        <label>1</label>
    </ligand>
</feature>
<protein>
    <recommendedName>
        <fullName evidence="2">GTP cyclohydrolase 1 type 2 homolog</fullName>
    </recommendedName>
</protein>
<name>A0A124BRI2_9DEIO</name>
<evidence type="ECO:0000313" key="6">
    <source>
        <dbReference type="Proteomes" id="UP000056209"/>
    </source>
</evidence>
<feature type="binding site" evidence="4">
    <location>
        <position position="93"/>
    </location>
    <ligand>
        <name>a divalent metal cation</name>
        <dbReference type="ChEBI" id="CHEBI:60240"/>
        <label>1</label>
    </ligand>
</feature>